<sequence length="84" mass="9808">MQLTESDSRPTISPMTDTIKRISKLEEQVSELLELCQRLGNDNQDLRTQLKMLTSERSNLIESKEKIRVQVESMITRLRSMEKV</sequence>
<accession>A0A3B0XA81</accession>
<keyword evidence="1" id="KW-0175">Coiled coil</keyword>
<evidence type="ECO:0008006" key="3">
    <source>
        <dbReference type="Google" id="ProtNLM"/>
    </source>
</evidence>
<dbReference type="EMBL" id="UOFD01000053">
    <property type="protein sequence ID" value="VAW52874.1"/>
    <property type="molecule type" value="Genomic_DNA"/>
</dbReference>
<name>A0A3B0XA81_9ZZZZ</name>
<evidence type="ECO:0000256" key="1">
    <source>
        <dbReference type="SAM" id="Coils"/>
    </source>
</evidence>
<dbReference type="InterPro" id="IPR012662">
    <property type="entry name" value="CHP02449"/>
</dbReference>
<gene>
    <name evidence="2" type="ORF">MNBD_GAMMA06-165</name>
</gene>
<reference evidence="2" key="1">
    <citation type="submission" date="2018-06" db="EMBL/GenBank/DDBJ databases">
        <authorList>
            <person name="Zhirakovskaya E."/>
        </authorList>
    </citation>
    <scope>NUCLEOTIDE SEQUENCE</scope>
</reference>
<feature type="coiled-coil region" evidence="1">
    <location>
        <begin position="15"/>
        <end position="63"/>
    </location>
</feature>
<proteinExistence type="predicted"/>
<protein>
    <recommendedName>
        <fullName evidence="3">TIGR02449 family protein</fullName>
    </recommendedName>
</protein>
<dbReference type="Gene3D" id="1.20.5.340">
    <property type="match status" value="1"/>
</dbReference>
<organism evidence="2">
    <name type="scientific">hydrothermal vent metagenome</name>
    <dbReference type="NCBI Taxonomy" id="652676"/>
    <lineage>
        <taxon>unclassified sequences</taxon>
        <taxon>metagenomes</taxon>
        <taxon>ecological metagenomes</taxon>
    </lineage>
</organism>
<dbReference type="NCBIfam" id="TIGR02449">
    <property type="entry name" value="TIGR02449 family protein"/>
    <property type="match status" value="1"/>
</dbReference>
<dbReference type="SUPFAM" id="SSF90257">
    <property type="entry name" value="Myosin rod fragments"/>
    <property type="match status" value="1"/>
</dbReference>
<evidence type="ECO:0000313" key="2">
    <source>
        <dbReference type="EMBL" id="VAW52874.1"/>
    </source>
</evidence>
<dbReference type="AlphaFoldDB" id="A0A3B0XA81"/>